<gene>
    <name evidence="5" type="ORF">DVH24_041508</name>
</gene>
<evidence type="ECO:0000313" key="5">
    <source>
        <dbReference type="EMBL" id="RXH80361.1"/>
    </source>
</evidence>
<dbReference type="Gene3D" id="3.30.565.10">
    <property type="entry name" value="Histidine kinase-like ATPase, C-terminal domain"/>
    <property type="match status" value="1"/>
</dbReference>
<reference evidence="5 6" key="1">
    <citation type="submission" date="2018-10" db="EMBL/GenBank/DDBJ databases">
        <title>A high-quality apple genome assembly.</title>
        <authorList>
            <person name="Hu J."/>
        </authorList>
    </citation>
    <scope>NUCLEOTIDE SEQUENCE [LARGE SCALE GENOMIC DNA]</scope>
    <source>
        <strain evidence="6">cv. HFTH1</strain>
        <tissue evidence="5">Young leaf</tissue>
    </source>
</reference>
<dbReference type="PRINTS" id="PR00775">
    <property type="entry name" value="HEATSHOCK90"/>
</dbReference>
<dbReference type="AlphaFoldDB" id="A0A498IFR1"/>
<proteinExistence type="inferred from homology"/>
<dbReference type="EMBL" id="RDQH01000339">
    <property type="protein sequence ID" value="RXH80361.1"/>
    <property type="molecule type" value="Genomic_DNA"/>
</dbReference>
<dbReference type="GO" id="GO:0051082">
    <property type="term" value="F:unfolded protein binding"/>
    <property type="evidence" value="ECO:0007669"/>
    <property type="project" value="InterPro"/>
</dbReference>
<dbReference type="Proteomes" id="UP000290289">
    <property type="component" value="Chromosome 13"/>
</dbReference>
<sequence length="143" mass="16217">MEGVDFALGCNKGVEEQVTLEKNTMREIVVWKKLAFGRGGVRVASSLAIESMAVREALWAYVEKGAREELAAVTKTKMKRSREDEQYIWESQVGGSFTVIRDVNGEPLGRGTKITLFLKEDQLEYLEEMKIKDLVKKHSEFLS</sequence>
<evidence type="ECO:0000256" key="1">
    <source>
        <dbReference type="ARBA" id="ARBA00008239"/>
    </source>
</evidence>
<keyword evidence="2" id="KW-0547">Nucleotide-binding</keyword>
<evidence type="ECO:0000256" key="2">
    <source>
        <dbReference type="ARBA" id="ARBA00022741"/>
    </source>
</evidence>
<dbReference type="SUPFAM" id="SSF55874">
    <property type="entry name" value="ATPase domain of HSP90 chaperone/DNA topoisomerase II/histidine kinase"/>
    <property type="match status" value="1"/>
</dbReference>
<dbReference type="GO" id="GO:0140662">
    <property type="term" value="F:ATP-dependent protein folding chaperone"/>
    <property type="evidence" value="ECO:0007669"/>
    <property type="project" value="InterPro"/>
</dbReference>
<dbReference type="GO" id="GO:0005524">
    <property type="term" value="F:ATP binding"/>
    <property type="evidence" value="ECO:0007669"/>
    <property type="project" value="UniProtKB-KW"/>
</dbReference>
<dbReference type="STRING" id="3750.A0A498IFR1"/>
<accession>A0A498IFR1</accession>
<evidence type="ECO:0000256" key="4">
    <source>
        <dbReference type="ARBA" id="ARBA00023186"/>
    </source>
</evidence>
<organism evidence="5 6">
    <name type="scientific">Malus domestica</name>
    <name type="common">Apple</name>
    <name type="synonym">Pyrus malus</name>
    <dbReference type="NCBI Taxonomy" id="3750"/>
    <lineage>
        <taxon>Eukaryota</taxon>
        <taxon>Viridiplantae</taxon>
        <taxon>Streptophyta</taxon>
        <taxon>Embryophyta</taxon>
        <taxon>Tracheophyta</taxon>
        <taxon>Spermatophyta</taxon>
        <taxon>Magnoliopsida</taxon>
        <taxon>eudicotyledons</taxon>
        <taxon>Gunneridae</taxon>
        <taxon>Pentapetalae</taxon>
        <taxon>rosids</taxon>
        <taxon>fabids</taxon>
        <taxon>Rosales</taxon>
        <taxon>Rosaceae</taxon>
        <taxon>Amygdaloideae</taxon>
        <taxon>Maleae</taxon>
        <taxon>Malus</taxon>
    </lineage>
</organism>
<dbReference type="InterPro" id="IPR036890">
    <property type="entry name" value="HATPase_C_sf"/>
</dbReference>
<dbReference type="GO" id="GO:0016887">
    <property type="term" value="F:ATP hydrolysis activity"/>
    <property type="evidence" value="ECO:0007669"/>
    <property type="project" value="InterPro"/>
</dbReference>
<protein>
    <submittedName>
        <fullName evidence="5">Uncharacterized protein</fullName>
    </submittedName>
</protein>
<dbReference type="InterPro" id="IPR020575">
    <property type="entry name" value="Hsp90_N"/>
</dbReference>
<comment type="caution">
    <text evidence="5">The sequence shown here is derived from an EMBL/GenBank/DDBJ whole genome shotgun (WGS) entry which is preliminary data.</text>
</comment>
<keyword evidence="4" id="KW-0143">Chaperone</keyword>
<dbReference type="InterPro" id="IPR001404">
    <property type="entry name" value="Hsp90_fam"/>
</dbReference>
<keyword evidence="3" id="KW-0067">ATP-binding</keyword>
<evidence type="ECO:0000256" key="3">
    <source>
        <dbReference type="ARBA" id="ARBA00022840"/>
    </source>
</evidence>
<evidence type="ECO:0000313" key="6">
    <source>
        <dbReference type="Proteomes" id="UP000290289"/>
    </source>
</evidence>
<name>A0A498IFR1_MALDO</name>
<comment type="similarity">
    <text evidence="1">Belongs to the heat shock protein 90 family.</text>
</comment>
<dbReference type="PANTHER" id="PTHR11528">
    <property type="entry name" value="HEAT SHOCK PROTEIN 90 FAMILY MEMBER"/>
    <property type="match status" value="1"/>
</dbReference>
<keyword evidence="6" id="KW-1185">Reference proteome</keyword>